<name>A0A147KIH0_THECS</name>
<keyword evidence="3" id="KW-0805">Transcription regulation</keyword>
<dbReference type="SUPFAM" id="SSF46894">
    <property type="entry name" value="C-terminal effector domain of the bipartite response regulators"/>
    <property type="match status" value="1"/>
</dbReference>
<dbReference type="PATRIC" id="fig|665004.4.peg.2178"/>
<dbReference type="InterPro" id="IPR001867">
    <property type="entry name" value="OmpR/PhoB-type_DNA-bd"/>
</dbReference>
<dbReference type="PROSITE" id="PS51755">
    <property type="entry name" value="OMPR_PHOB"/>
    <property type="match status" value="1"/>
</dbReference>
<evidence type="ECO:0000256" key="1">
    <source>
        <dbReference type="ARBA" id="ARBA00022553"/>
    </source>
</evidence>
<dbReference type="GO" id="GO:0000976">
    <property type="term" value="F:transcription cis-regulatory region binding"/>
    <property type="evidence" value="ECO:0007669"/>
    <property type="project" value="TreeGrafter"/>
</dbReference>
<dbReference type="Proteomes" id="UP000074382">
    <property type="component" value="Unassembled WGS sequence"/>
</dbReference>
<dbReference type="InterPro" id="IPR036388">
    <property type="entry name" value="WH-like_DNA-bd_sf"/>
</dbReference>
<evidence type="ECO:0000259" key="7">
    <source>
        <dbReference type="PROSITE" id="PS51755"/>
    </source>
</evidence>
<dbReference type="SMART" id="SM00862">
    <property type="entry name" value="Trans_reg_C"/>
    <property type="match status" value="1"/>
</dbReference>
<accession>A0A147KIH0</accession>
<proteinExistence type="predicted"/>
<dbReference type="GO" id="GO:0000156">
    <property type="term" value="F:phosphorelay response regulator activity"/>
    <property type="evidence" value="ECO:0007669"/>
    <property type="project" value="TreeGrafter"/>
</dbReference>
<dbReference type="GO" id="GO:0006355">
    <property type="term" value="P:regulation of DNA-templated transcription"/>
    <property type="evidence" value="ECO:0007669"/>
    <property type="project" value="InterPro"/>
</dbReference>
<evidence type="ECO:0000313" key="8">
    <source>
        <dbReference type="EMBL" id="KUP97087.1"/>
    </source>
</evidence>
<dbReference type="InterPro" id="IPR039420">
    <property type="entry name" value="WalR-like"/>
</dbReference>
<protein>
    <submittedName>
        <fullName evidence="8">Response regulator</fullName>
    </submittedName>
</protein>
<organism evidence="8 9">
    <name type="scientific">Thermobifida cellulosilytica TB100</name>
    <dbReference type="NCBI Taxonomy" id="665004"/>
    <lineage>
        <taxon>Bacteria</taxon>
        <taxon>Bacillati</taxon>
        <taxon>Actinomycetota</taxon>
        <taxon>Actinomycetes</taxon>
        <taxon>Streptosporangiales</taxon>
        <taxon>Nocardiopsidaceae</taxon>
        <taxon>Thermobifida</taxon>
    </lineage>
</organism>
<evidence type="ECO:0000256" key="4">
    <source>
        <dbReference type="ARBA" id="ARBA00023125"/>
    </source>
</evidence>
<dbReference type="Pfam" id="PF00486">
    <property type="entry name" value="Trans_reg_C"/>
    <property type="match status" value="1"/>
</dbReference>
<keyword evidence="4 6" id="KW-0238">DNA-binding</keyword>
<sequence length="153" mass="17016">MTTSDTHRPVLRADAVPSRHDEERLLGVIPLEDLRRVMVVVGHVVEASTVGGVPADGGSADDSLVIDRASWQVWVRGVPVSLSYQEFRLLAHLVAAPGRVFTRQELLDQVWSPGSPTTARSVDVHVHRIRRKLGDLGDRLVTVRRVGYVYRPR</sequence>
<feature type="domain" description="OmpR/PhoB-type" evidence="7">
    <location>
        <begin position="55"/>
        <end position="152"/>
    </location>
</feature>
<dbReference type="AlphaFoldDB" id="A0A147KIH0"/>
<dbReference type="CDD" id="cd00383">
    <property type="entry name" value="trans_reg_C"/>
    <property type="match status" value="1"/>
</dbReference>
<keyword evidence="2" id="KW-0902">Two-component regulatory system</keyword>
<gene>
    <name evidence="8" type="ORF">AC529_08720</name>
</gene>
<dbReference type="PANTHER" id="PTHR48111">
    <property type="entry name" value="REGULATOR OF RPOS"/>
    <property type="match status" value="1"/>
</dbReference>
<feature type="DNA-binding region" description="OmpR/PhoB-type" evidence="6">
    <location>
        <begin position="55"/>
        <end position="152"/>
    </location>
</feature>
<dbReference type="STRING" id="665004.AC529_08720"/>
<keyword evidence="5" id="KW-0804">Transcription</keyword>
<dbReference type="RefSeq" id="WP_068755798.1">
    <property type="nucleotide sequence ID" value="NZ_KQ950181.1"/>
</dbReference>
<comment type="caution">
    <text evidence="8">The sequence shown here is derived from an EMBL/GenBank/DDBJ whole genome shotgun (WGS) entry which is preliminary data.</text>
</comment>
<evidence type="ECO:0000256" key="5">
    <source>
        <dbReference type="ARBA" id="ARBA00023163"/>
    </source>
</evidence>
<dbReference type="OrthoDB" id="8927943at2"/>
<evidence type="ECO:0000256" key="2">
    <source>
        <dbReference type="ARBA" id="ARBA00023012"/>
    </source>
</evidence>
<reference evidence="9" key="1">
    <citation type="journal article" date="2017" name="Acta Aliment.">
        <title>Plant polysaccharide degrading enzyme system of Thermpbifida cellulosilytica TB100 revealed by de novo genome project data.</title>
        <authorList>
            <person name="Toth A."/>
            <person name="Baka E."/>
            <person name="Luzics S."/>
            <person name="Bata-Vidacs I."/>
            <person name="Nagy I."/>
            <person name="Balint B."/>
            <person name="Herceg R."/>
            <person name="Olasz F."/>
            <person name="Wilk T."/>
            <person name="Nagy T."/>
            <person name="Kriszt B."/>
            <person name="Nagy I."/>
            <person name="Kukolya J."/>
        </authorList>
    </citation>
    <scope>NUCLEOTIDE SEQUENCE [LARGE SCALE GENOMIC DNA]</scope>
    <source>
        <strain evidence="9">TB100</strain>
    </source>
</reference>
<dbReference type="Gene3D" id="1.10.10.10">
    <property type="entry name" value="Winged helix-like DNA-binding domain superfamily/Winged helix DNA-binding domain"/>
    <property type="match status" value="1"/>
</dbReference>
<evidence type="ECO:0000256" key="6">
    <source>
        <dbReference type="PROSITE-ProRule" id="PRU01091"/>
    </source>
</evidence>
<dbReference type="GO" id="GO:0032993">
    <property type="term" value="C:protein-DNA complex"/>
    <property type="evidence" value="ECO:0007669"/>
    <property type="project" value="TreeGrafter"/>
</dbReference>
<dbReference type="InterPro" id="IPR016032">
    <property type="entry name" value="Sig_transdc_resp-reg_C-effctor"/>
</dbReference>
<keyword evidence="1" id="KW-0597">Phosphoprotein</keyword>
<evidence type="ECO:0000256" key="3">
    <source>
        <dbReference type="ARBA" id="ARBA00023015"/>
    </source>
</evidence>
<dbReference type="EMBL" id="LGEM01000040">
    <property type="protein sequence ID" value="KUP97087.1"/>
    <property type="molecule type" value="Genomic_DNA"/>
</dbReference>
<evidence type="ECO:0000313" key="9">
    <source>
        <dbReference type="Proteomes" id="UP000074382"/>
    </source>
</evidence>
<keyword evidence="9" id="KW-1185">Reference proteome</keyword>
<dbReference type="GO" id="GO:0005829">
    <property type="term" value="C:cytosol"/>
    <property type="evidence" value="ECO:0007669"/>
    <property type="project" value="TreeGrafter"/>
</dbReference>
<dbReference type="PANTHER" id="PTHR48111:SF1">
    <property type="entry name" value="TWO-COMPONENT RESPONSE REGULATOR ORR33"/>
    <property type="match status" value="1"/>
</dbReference>